<gene>
    <name evidence="1" type="ORF">CATMQ487_41690</name>
</gene>
<organism evidence="1 2">
    <name type="scientific">Sphaerotilus microaerophilus</name>
    <dbReference type="NCBI Taxonomy" id="2914710"/>
    <lineage>
        <taxon>Bacteria</taxon>
        <taxon>Pseudomonadati</taxon>
        <taxon>Pseudomonadota</taxon>
        <taxon>Betaproteobacteria</taxon>
        <taxon>Burkholderiales</taxon>
        <taxon>Sphaerotilaceae</taxon>
        <taxon>Sphaerotilus</taxon>
    </lineage>
</organism>
<dbReference type="RefSeq" id="WP_251970413.1">
    <property type="nucleotide sequence ID" value="NZ_AP025730.1"/>
</dbReference>
<protein>
    <recommendedName>
        <fullName evidence="3">Ribbon-helix-helix protein CopG domain-containing protein</fullName>
    </recommendedName>
</protein>
<dbReference type="EMBL" id="AP025730">
    <property type="protein sequence ID" value="BDI07199.1"/>
    <property type="molecule type" value="Genomic_DNA"/>
</dbReference>
<evidence type="ECO:0000313" key="2">
    <source>
        <dbReference type="Proteomes" id="UP001057498"/>
    </source>
</evidence>
<sequence length="141" mass="15022">MAKRDFSKALRKTATAQRDIIDDRFSRADSVLLGMKRDAGGPGEGAVPPDVTADVAVPHEATPPPVAGATKGEASVIRDTFSMPPGDHGLIETLRTRAAREGRNTSKSEVVRAGLLALVDLSATQLVEVLDRLERVKPGRK</sequence>
<evidence type="ECO:0000313" key="1">
    <source>
        <dbReference type="EMBL" id="BDI07199.1"/>
    </source>
</evidence>
<accession>A0ABN6PPT4</accession>
<dbReference type="Proteomes" id="UP001057498">
    <property type="component" value="Chromosome"/>
</dbReference>
<name>A0ABN6PPT4_9BURK</name>
<proteinExistence type="predicted"/>
<evidence type="ECO:0008006" key="3">
    <source>
        <dbReference type="Google" id="ProtNLM"/>
    </source>
</evidence>
<keyword evidence="2" id="KW-1185">Reference proteome</keyword>
<reference evidence="1" key="1">
    <citation type="submission" date="2022-04" db="EMBL/GenBank/DDBJ databases">
        <title>Whole genome sequence of Sphaerotilus sp. FB-5.</title>
        <authorList>
            <person name="Takeda M."/>
            <person name="Narihara S."/>
            <person name="Akimoto M."/>
            <person name="Akimoto R."/>
            <person name="Nishiyashiki S."/>
            <person name="Murakami T."/>
        </authorList>
    </citation>
    <scope>NUCLEOTIDE SEQUENCE</scope>
    <source>
        <strain evidence="1">FB-5</strain>
    </source>
</reference>